<proteinExistence type="predicted"/>
<dbReference type="EMBL" id="MF535908">
    <property type="protein sequence ID" value="ASX98086.1"/>
    <property type="molecule type" value="Genomic_DNA"/>
</dbReference>
<dbReference type="AlphaFoldDB" id="A0A286S0N0"/>
<evidence type="ECO:0000313" key="1">
    <source>
        <dbReference type="EMBL" id="ASX98086.1"/>
    </source>
</evidence>
<protein>
    <submittedName>
        <fullName evidence="1">Uncharacterized protein</fullName>
    </submittedName>
</protein>
<dbReference type="PROSITE" id="PS51257">
    <property type="entry name" value="PROKAR_LIPOPROTEIN"/>
    <property type="match status" value="1"/>
</dbReference>
<geneLocation type="plasmid" evidence="1">
    <name>pCTXM-2269</name>
</geneLocation>
<name>A0A286S0N0_ECOLX</name>
<keyword evidence="1" id="KW-0614">Plasmid</keyword>
<accession>A0A286S0N0</accession>
<sequence>MRFTLPRFSLLQQLTAGCSDDIDEQHADTFCSFFTVLFTEASESSHFVVQPLDAEFL</sequence>
<reference evidence="1" key="1">
    <citation type="submission" date="2017-07" db="EMBL/GenBank/DDBJ databases">
        <title>Complete Sequence of plasmid pCTXM-2269.</title>
        <authorList>
            <person name="Li M."/>
            <person name="Li F."/>
            <person name="Pei G."/>
            <person name="Tong Y."/>
        </authorList>
    </citation>
    <scope>NUCLEOTIDE SEQUENCE</scope>
    <source>
        <strain evidence="1">2269</strain>
        <plasmid evidence="1">pCTXM-2269</plasmid>
    </source>
</reference>
<organism evidence="1">
    <name type="scientific">Escherichia coli</name>
    <dbReference type="NCBI Taxonomy" id="562"/>
    <lineage>
        <taxon>Bacteria</taxon>
        <taxon>Pseudomonadati</taxon>
        <taxon>Pseudomonadota</taxon>
        <taxon>Gammaproteobacteria</taxon>
        <taxon>Enterobacterales</taxon>
        <taxon>Enterobacteriaceae</taxon>
        <taxon>Escherichia</taxon>
    </lineage>
</organism>